<evidence type="ECO:0000256" key="1">
    <source>
        <dbReference type="SAM" id="MobiDB-lite"/>
    </source>
</evidence>
<evidence type="ECO:0000313" key="2">
    <source>
        <dbReference type="EnsemblPlants" id="TuG1812G0200004081.01.T01.cds391279"/>
    </source>
</evidence>
<keyword evidence="3" id="KW-1185">Reference proteome</keyword>
<reference evidence="3" key="1">
    <citation type="journal article" date="2013" name="Nature">
        <title>Draft genome of the wheat A-genome progenitor Triticum urartu.</title>
        <authorList>
            <person name="Ling H.Q."/>
            <person name="Zhao S."/>
            <person name="Liu D."/>
            <person name="Wang J."/>
            <person name="Sun H."/>
            <person name="Zhang C."/>
            <person name="Fan H."/>
            <person name="Li D."/>
            <person name="Dong L."/>
            <person name="Tao Y."/>
            <person name="Gao C."/>
            <person name="Wu H."/>
            <person name="Li Y."/>
            <person name="Cui Y."/>
            <person name="Guo X."/>
            <person name="Zheng S."/>
            <person name="Wang B."/>
            <person name="Yu K."/>
            <person name="Liang Q."/>
            <person name="Yang W."/>
            <person name="Lou X."/>
            <person name="Chen J."/>
            <person name="Feng M."/>
            <person name="Jian J."/>
            <person name="Zhang X."/>
            <person name="Luo G."/>
            <person name="Jiang Y."/>
            <person name="Liu J."/>
            <person name="Wang Z."/>
            <person name="Sha Y."/>
            <person name="Zhang B."/>
            <person name="Wu H."/>
            <person name="Tang D."/>
            <person name="Shen Q."/>
            <person name="Xue P."/>
            <person name="Zou S."/>
            <person name="Wang X."/>
            <person name="Liu X."/>
            <person name="Wang F."/>
            <person name="Yang Y."/>
            <person name="An X."/>
            <person name="Dong Z."/>
            <person name="Zhang K."/>
            <person name="Zhang X."/>
            <person name="Luo M.C."/>
            <person name="Dvorak J."/>
            <person name="Tong Y."/>
            <person name="Wang J."/>
            <person name="Yang H."/>
            <person name="Li Z."/>
            <person name="Wang D."/>
            <person name="Zhang A."/>
            <person name="Wang J."/>
        </authorList>
    </citation>
    <scope>NUCLEOTIDE SEQUENCE</scope>
    <source>
        <strain evidence="3">cv. G1812</strain>
    </source>
</reference>
<name>A0A8R7PH07_TRIUA</name>
<evidence type="ECO:0000313" key="3">
    <source>
        <dbReference type="Proteomes" id="UP000015106"/>
    </source>
</evidence>
<dbReference type="EnsemblPlants" id="TuG1812G0200004081.01.T01">
    <property type="protein sequence ID" value="TuG1812G0200004081.01.T01.cds391279"/>
    <property type="gene ID" value="TuG1812G0200004081.01"/>
</dbReference>
<dbReference type="Gramene" id="TuG1812G0200004081.01.T01">
    <property type="protein sequence ID" value="TuG1812G0200004081.01.T01.cds391279"/>
    <property type="gene ID" value="TuG1812G0200004081.01"/>
</dbReference>
<organism evidence="2 3">
    <name type="scientific">Triticum urartu</name>
    <name type="common">Red wild einkorn</name>
    <name type="synonym">Crithodium urartu</name>
    <dbReference type="NCBI Taxonomy" id="4572"/>
    <lineage>
        <taxon>Eukaryota</taxon>
        <taxon>Viridiplantae</taxon>
        <taxon>Streptophyta</taxon>
        <taxon>Embryophyta</taxon>
        <taxon>Tracheophyta</taxon>
        <taxon>Spermatophyta</taxon>
        <taxon>Magnoliopsida</taxon>
        <taxon>Liliopsida</taxon>
        <taxon>Poales</taxon>
        <taxon>Poaceae</taxon>
        <taxon>BOP clade</taxon>
        <taxon>Pooideae</taxon>
        <taxon>Triticodae</taxon>
        <taxon>Triticeae</taxon>
        <taxon>Triticinae</taxon>
        <taxon>Triticum</taxon>
    </lineage>
</organism>
<protein>
    <submittedName>
        <fullName evidence="2">Uncharacterized protein</fullName>
    </submittedName>
</protein>
<dbReference type="AlphaFoldDB" id="A0A8R7PH07"/>
<reference evidence="2" key="2">
    <citation type="submission" date="2018-03" db="EMBL/GenBank/DDBJ databases">
        <title>The Triticum urartu genome reveals the dynamic nature of wheat genome evolution.</title>
        <authorList>
            <person name="Ling H."/>
            <person name="Ma B."/>
            <person name="Shi X."/>
            <person name="Liu H."/>
            <person name="Dong L."/>
            <person name="Sun H."/>
            <person name="Cao Y."/>
            <person name="Gao Q."/>
            <person name="Zheng S."/>
            <person name="Li Y."/>
            <person name="Yu Y."/>
            <person name="Du H."/>
            <person name="Qi M."/>
            <person name="Li Y."/>
            <person name="Yu H."/>
            <person name="Cui Y."/>
            <person name="Wang N."/>
            <person name="Chen C."/>
            <person name="Wu H."/>
            <person name="Zhao Y."/>
            <person name="Zhang J."/>
            <person name="Li Y."/>
            <person name="Zhou W."/>
            <person name="Zhang B."/>
            <person name="Hu W."/>
            <person name="Eijk M."/>
            <person name="Tang J."/>
            <person name="Witsenboer H."/>
            <person name="Zhao S."/>
            <person name="Li Z."/>
            <person name="Zhang A."/>
            <person name="Wang D."/>
            <person name="Liang C."/>
        </authorList>
    </citation>
    <scope>NUCLEOTIDE SEQUENCE [LARGE SCALE GENOMIC DNA]</scope>
    <source>
        <strain evidence="2">cv. G1812</strain>
    </source>
</reference>
<dbReference type="Proteomes" id="UP000015106">
    <property type="component" value="Chromosome 2"/>
</dbReference>
<accession>A0A8R7PH07</accession>
<reference evidence="2" key="3">
    <citation type="submission" date="2022-06" db="UniProtKB">
        <authorList>
            <consortium name="EnsemblPlants"/>
        </authorList>
    </citation>
    <scope>IDENTIFICATION</scope>
</reference>
<feature type="region of interest" description="Disordered" evidence="1">
    <location>
        <begin position="92"/>
        <end position="159"/>
    </location>
</feature>
<proteinExistence type="predicted"/>
<sequence>MPPGMEPPCRICALPCPWSGHRPHPAEGAAVPPFQRSRCRPRLCASETSFSLFDRDPELSRRPLSILSLREYHLRPPRLFVLPASSDRTRRRVPRPLALTAQVPRPTARTWAASPSPVTASNEHDAPAPRLGCLPSRLSKAQHPPFRPTSVPIWARPTG</sequence>